<feature type="domain" description="PAS" evidence="11">
    <location>
        <begin position="264"/>
        <end position="336"/>
    </location>
</feature>
<keyword evidence="4" id="KW-0808">Transferase</keyword>
<sequence length="1082" mass="120240">MSRVLIIDDDPAVNELMTIHLTGCGHTVLNAGDGPSGMDSFLSKHPDIVLLDLQISGTDGSALLPELVARIGDVPIVITAGNSAIKDVVWAMSHGAWDFLVKDQEVLSGLDESLERVARRIAKQEKEKCAQAKTFLKTQLDLIQTIIDSAPNQVFYKDVQGRYLGCNKAFEKFINIPKEAFIGKRAKECLPEEESVLYERMDQKLLKQGGVQEYSTVTHLGGKKRNVLIKKSLYNDLEGKTAGIVGVVTDITDSLETKKALIKSERRYSRVFESTGAATIIIEENSIISKANRQFANLYGANLKYIEGIISWTEFVAEEDLPRVLEYYQKRRLSKDKSRVACEFRFITKAGQKRHVHFQLDVLPDSTQSIVSMLDITERIRSENDLKQSLDKIQVIERNTRVGTGLIVDNVIQRINKRGAAILGYTQEELVGADGSMLFPSLQKYQSMRRRSLFALSTKGEHQTEFLIKRPDGSTVRVRVFAKAMNPDDLGQGIIWTISDITQRRHNQSVINLLYEISNAISFTSDLDELYGRIHAILNDHIKTRNFFIGLLDKDRVNLEFTYFEDERDDFKGKVINIYDADTASKSVEVIRSGQPLVVGDKNVHEKDFTDQGIRFMTQSDFMRMKGVKVTCPVGSSSIIWIGVPLKIRGDVVGIMAVQSYSDFLAFSGRDVTMLVALSEQIALAIERKEFELHLRKAKELAETANQSKNEFLANMSHEVRTPLNGVLGMLQLIRRTDLTEEQIDYVETALASGQTLLSIINDILDFSKIEAGRIEIIKEPFSPAALVHDILDAFKSPASDKGVELLCSVSPEVPSILIGGKSRIKQILFNLVGNGLKFTDTGRVCVHIHPLNLDMEQGRMRILFAIEDTGIGIPDDMVDHVFEPFTQVDGSSIRRHQGTGLGLGIVKRLTELLGGSLTIESEMGKGTTVFLSMVLLVGGVHRAIENHAATTKSAQSGLKLLVVEDNRINRHMAVSMLGKLGHVTKTACNGQEAIELLQNHVFDAVFMDIQMPGMNGVEATEIIRASDPESTLNPYIPIIAMTAHAMVGDRDAFLGSGMTDYIAKPVEMEKIEEALARLFPG</sequence>
<dbReference type="InterPro" id="IPR004358">
    <property type="entry name" value="Sig_transdc_His_kin-like_C"/>
</dbReference>
<name>A0ABM7P7R1_9BACT</name>
<dbReference type="SUPFAM" id="SSF55781">
    <property type="entry name" value="GAF domain-like"/>
    <property type="match status" value="1"/>
</dbReference>
<dbReference type="InterPro" id="IPR000014">
    <property type="entry name" value="PAS"/>
</dbReference>
<dbReference type="InterPro" id="IPR003661">
    <property type="entry name" value="HisK_dim/P_dom"/>
</dbReference>
<dbReference type="SUPFAM" id="SSF52172">
    <property type="entry name" value="CheY-like"/>
    <property type="match status" value="2"/>
</dbReference>
<dbReference type="SUPFAM" id="SSF47384">
    <property type="entry name" value="Homodimeric domain of signal transducing histidine kinase"/>
    <property type="match status" value="1"/>
</dbReference>
<dbReference type="SMART" id="SM00448">
    <property type="entry name" value="REC"/>
    <property type="match status" value="2"/>
</dbReference>
<reference evidence="13" key="1">
    <citation type="journal article" date="2022" name="Arch. Microbiol.">
        <title>Pseudodesulfovibrio sediminis sp. nov., a mesophilic and neutrophilic sulfate-reducing bacterium isolated from sediment of a brackish lake.</title>
        <authorList>
            <person name="Takahashi A."/>
            <person name="Kojima H."/>
            <person name="Watanabe M."/>
            <person name="Fukui M."/>
        </authorList>
    </citation>
    <scope>NUCLEOTIDE SEQUENCE</scope>
    <source>
        <strain evidence="13">SF6</strain>
    </source>
</reference>
<evidence type="ECO:0000256" key="2">
    <source>
        <dbReference type="ARBA" id="ARBA00012438"/>
    </source>
</evidence>
<feature type="domain" description="Response regulatory" evidence="10">
    <location>
        <begin position="3"/>
        <end position="117"/>
    </location>
</feature>
<dbReference type="SMART" id="SM00387">
    <property type="entry name" value="HATPase_c"/>
    <property type="match status" value="1"/>
</dbReference>
<keyword evidence="5" id="KW-0418">Kinase</keyword>
<dbReference type="SMART" id="SM00091">
    <property type="entry name" value="PAS"/>
    <property type="match status" value="3"/>
</dbReference>
<dbReference type="Pfam" id="PF00072">
    <property type="entry name" value="Response_reg"/>
    <property type="match status" value="2"/>
</dbReference>
<dbReference type="Pfam" id="PF13426">
    <property type="entry name" value="PAS_9"/>
    <property type="match status" value="1"/>
</dbReference>
<feature type="domain" description="PAC" evidence="12">
    <location>
        <begin position="462"/>
        <end position="513"/>
    </location>
</feature>
<dbReference type="PANTHER" id="PTHR45339">
    <property type="entry name" value="HYBRID SIGNAL TRANSDUCTION HISTIDINE KINASE J"/>
    <property type="match status" value="1"/>
</dbReference>
<dbReference type="InterPro" id="IPR035965">
    <property type="entry name" value="PAS-like_dom_sf"/>
</dbReference>
<dbReference type="PROSITE" id="PS50112">
    <property type="entry name" value="PAS"/>
    <property type="match status" value="2"/>
</dbReference>
<dbReference type="PROSITE" id="PS50110">
    <property type="entry name" value="RESPONSE_REGULATORY"/>
    <property type="match status" value="2"/>
</dbReference>
<organism evidence="13 14">
    <name type="scientific">Pseudodesulfovibrio sediminis</name>
    <dbReference type="NCBI Taxonomy" id="2810563"/>
    <lineage>
        <taxon>Bacteria</taxon>
        <taxon>Pseudomonadati</taxon>
        <taxon>Thermodesulfobacteriota</taxon>
        <taxon>Desulfovibrionia</taxon>
        <taxon>Desulfovibrionales</taxon>
        <taxon>Desulfovibrionaceae</taxon>
    </lineage>
</organism>
<dbReference type="Proteomes" id="UP001053296">
    <property type="component" value="Chromosome"/>
</dbReference>
<dbReference type="InterPro" id="IPR013655">
    <property type="entry name" value="PAS_fold_3"/>
</dbReference>
<dbReference type="SMART" id="SM00065">
    <property type="entry name" value="GAF"/>
    <property type="match status" value="1"/>
</dbReference>
<evidence type="ECO:0000256" key="1">
    <source>
        <dbReference type="ARBA" id="ARBA00000085"/>
    </source>
</evidence>
<dbReference type="InterPro" id="IPR036097">
    <property type="entry name" value="HisK_dim/P_sf"/>
</dbReference>
<dbReference type="InterPro" id="IPR029016">
    <property type="entry name" value="GAF-like_dom_sf"/>
</dbReference>
<dbReference type="Pfam" id="PF00512">
    <property type="entry name" value="HisKA"/>
    <property type="match status" value="1"/>
</dbReference>
<feature type="domain" description="Histidine kinase" evidence="9">
    <location>
        <begin position="715"/>
        <end position="938"/>
    </location>
</feature>
<evidence type="ECO:0000259" key="11">
    <source>
        <dbReference type="PROSITE" id="PS50112"/>
    </source>
</evidence>
<dbReference type="InterPro" id="IPR011006">
    <property type="entry name" value="CheY-like_superfamily"/>
</dbReference>
<dbReference type="Gene3D" id="3.30.565.10">
    <property type="entry name" value="Histidine kinase-like ATPase, C-terminal domain"/>
    <property type="match status" value="1"/>
</dbReference>
<proteinExistence type="predicted"/>
<evidence type="ECO:0000259" key="10">
    <source>
        <dbReference type="PROSITE" id="PS50110"/>
    </source>
</evidence>
<evidence type="ECO:0000256" key="8">
    <source>
        <dbReference type="SAM" id="Coils"/>
    </source>
</evidence>
<dbReference type="InterPro" id="IPR001789">
    <property type="entry name" value="Sig_transdc_resp-reg_receiver"/>
</dbReference>
<evidence type="ECO:0000256" key="7">
    <source>
        <dbReference type="PROSITE-ProRule" id="PRU00169"/>
    </source>
</evidence>
<protein>
    <recommendedName>
        <fullName evidence="2">histidine kinase</fullName>
        <ecNumber evidence="2">2.7.13.3</ecNumber>
    </recommendedName>
</protein>
<dbReference type="SMART" id="SM00086">
    <property type="entry name" value="PAC"/>
    <property type="match status" value="3"/>
</dbReference>
<dbReference type="InterPro" id="IPR036890">
    <property type="entry name" value="HATPase_C_sf"/>
</dbReference>
<dbReference type="InterPro" id="IPR005467">
    <property type="entry name" value="His_kinase_dom"/>
</dbReference>
<keyword evidence="6" id="KW-0902">Two-component regulatory system</keyword>
<evidence type="ECO:0000256" key="3">
    <source>
        <dbReference type="ARBA" id="ARBA00022553"/>
    </source>
</evidence>
<dbReference type="PROSITE" id="PS50109">
    <property type="entry name" value="HIS_KIN"/>
    <property type="match status" value="1"/>
</dbReference>
<evidence type="ECO:0000259" key="9">
    <source>
        <dbReference type="PROSITE" id="PS50109"/>
    </source>
</evidence>
<gene>
    <name evidence="13" type="ORF">PSDVSF_21830</name>
</gene>
<keyword evidence="3 7" id="KW-0597">Phosphoprotein</keyword>
<evidence type="ECO:0000313" key="14">
    <source>
        <dbReference type="Proteomes" id="UP001053296"/>
    </source>
</evidence>
<dbReference type="NCBIfam" id="TIGR00229">
    <property type="entry name" value="sensory_box"/>
    <property type="match status" value="3"/>
</dbReference>
<feature type="domain" description="PAS" evidence="11">
    <location>
        <begin position="139"/>
        <end position="208"/>
    </location>
</feature>
<evidence type="ECO:0000256" key="5">
    <source>
        <dbReference type="ARBA" id="ARBA00022777"/>
    </source>
</evidence>
<dbReference type="SUPFAM" id="SSF55785">
    <property type="entry name" value="PYP-like sensor domain (PAS domain)"/>
    <property type="match status" value="3"/>
</dbReference>
<dbReference type="Gene3D" id="1.10.287.130">
    <property type="match status" value="1"/>
</dbReference>
<dbReference type="InterPro" id="IPR003018">
    <property type="entry name" value="GAF"/>
</dbReference>
<dbReference type="Pfam" id="PF08448">
    <property type="entry name" value="PAS_4"/>
    <property type="match status" value="1"/>
</dbReference>
<dbReference type="RefSeq" id="WP_229590933.1">
    <property type="nucleotide sequence ID" value="NZ_AP024485.1"/>
</dbReference>
<dbReference type="CDD" id="cd16922">
    <property type="entry name" value="HATPase_EvgS-ArcB-TorS-like"/>
    <property type="match status" value="1"/>
</dbReference>
<dbReference type="EMBL" id="AP024485">
    <property type="protein sequence ID" value="BCS88941.1"/>
    <property type="molecule type" value="Genomic_DNA"/>
</dbReference>
<dbReference type="SMART" id="SM00388">
    <property type="entry name" value="HisKA"/>
    <property type="match status" value="1"/>
</dbReference>
<evidence type="ECO:0000313" key="13">
    <source>
        <dbReference type="EMBL" id="BCS88941.1"/>
    </source>
</evidence>
<dbReference type="Pfam" id="PF08447">
    <property type="entry name" value="PAS_3"/>
    <property type="match status" value="1"/>
</dbReference>
<accession>A0ABM7P7R1</accession>
<dbReference type="EC" id="2.7.13.3" evidence="2"/>
<dbReference type="PANTHER" id="PTHR45339:SF1">
    <property type="entry name" value="HYBRID SIGNAL TRANSDUCTION HISTIDINE KINASE J"/>
    <property type="match status" value="1"/>
</dbReference>
<feature type="modified residue" description="4-aspartylphosphate" evidence="7">
    <location>
        <position position="52"/>
    </location>
</feature>
<dbReference type="PRINTS" id="PR00344">
    <property type="entry name" value="BCTRLSENSOR"/>
</dbReference>
<dbReference type="CDD" id="cd00082">
    <property type="entry name" value="HisKA"/>
    <property type="match status" value="1"/>
</dbReference>
<evidence type="ECO:0000259" key="12">
    <source>
        <dbReference type="PROSITE" id="PS50113"/>
    </source>
</evidence>
<evidence type="ECO:0000256" key="6">
    <source>
        <dbReference type="ARBA" id="ARBA00023012"/>
    </source>
</evidence>
<evidence type="ECO:0000256" key="4">
    <source>
        <dbReference type="ARBA" id="ARBA00022679"/>
    </source>
</evidence>
<dbReference type="Gene3D" id="3.40.50.2300">
    <property type="match status" value="2"/>
</dbReference>
<dbReference type="Pfam" id="PF01590">
    <property type="entry name" value="GAF"/>
    <property type="match status" value="1"/>
</dbReference>
<keyword evidence="14" id="KW-1185">Reference proteome</keyword>
<dbReference type="Gene3D" id="3.30.450.20">
    <property type="entry name" value="PAS domain"/>
    <property type="match status" value="3"/>
</dbReference>
<dbReference type="CDD" id="cd00130">
    <property type="entry name" value="PAS"/>
    <property type="match status" value="2"/>
</dbReference>
<dbReference type="InterPro" id="IPR003594">
    <property type="entry name" value="HATPase_dom"/>
</dbReference>
<dbReference type="PROSITE" id="PS50113">
    <property type="entry name" value="PAC"/>
    <property type="match status" value="1"/>
</dbReference>
<feature type="domain" description="Response regulatory" evidence="10">
    <location>
        <begin position="960"/>
        <end position="1080"/>
    </location>
</feature>
<dbReference type="CDD" id="cd17546">
    <property type="entry name" value="REC_hyHK_CKI1_RcsC-like"/>
    <property type="match status" value="1"/>
</dbReference>
<dbReference type="Pfam" id="PF02518">
    <property type="entry name" value="HATPase_c"/>
    <property type="match status" value="1"/>
</dbReference>
<dbReference type="InterPro" id="IPR000700">
    <property type="entry name" value="PAS-assoc_C"/>
</dbReference>
<dbReference type="Gene3D" id="3.30.450.40">
    <property type="match status" value="1"/>
</dbReference>
<feature type="modified residue" description="4-aspartylphosphate" evidence="7">
    <location>
        <position position="1009"/>
    </location>
</feature>
<dbReference type="InterPro" id="IPR013656">
    <property type="entry name" value="PAS_4"/>
</dbReference>
<keyword evidence="8" id="KW-0175">Coiled coil</keyword>
<comment type="catalytic activity">
    <reaction evidence="1">
        <text>ATP + protein L-histidine = ADP + protein N-phospho-L-histidine.</text>
        <dbReference type="EC" id="2.7.13.3"/>
    </reaction>
</comment>
<dbReference type="SUPFAM" id="SSF55874">
    <property type="entry name" value="ATPase domain of HSP90 chaperone/DNA topoisomerase II/histidine kinase"/>
    <property type="match status" value="1"/>
</dbReference>
<dbReference type="InterPro" id="IPR001610">
    <property type="entry name" value="PAC"/>
</dbReference>
<feature type="coiled-coil region" evidence="8">
    <location>
        <begin position="688"/>
        <end position="715"/>
    </location>
</feature>